<gene>
    <name evidence="8" type="primary">LOC111016194</name>
</gene>
<dbReference type="PANTHER" id="PTHR11926">
    <property type="entry name" value="GLUCOSYL/GLUCURONOSYL TRANSFERASES"/>
    <property type="match status" value="1"/>
</dbReference>
<evidence type="ECO:0000256" key="3">
    <source>
        <dbReference type="ARBA" id="ARBA00022679"/>
    </source>
</evidence>
<organism evidence="7 8">
    <name type="scientific">Momordica charantia</name>
    <name type="common">Bitter gourd</name>
    <name type="synonym">Balsam pear</name>
    <dbReference type="NCBI Taxonomy" id="3673"/>
    <lineage>
        <taxon>Eukaryota</taxon>
        <taxon>Viridiplantae</taxon>
        <taxon>Streptophyta</taxon>
        <taxon>Embryophyta</taxon>
        <taxon>Tracheophyta</taxon>
        <taxon>Spermatophyta</taxon>
        <taxon>Magnoliopsida</taxon>
        <taxon>eudicotyledons</taxon>
        <taxon>Gunneridae</taxon>
        <taxon>Pentapetalae</taxon>
        <taxon>rosids</taxon>
        <taxon>fabids</taxon>
        <taxon>Cucurbitales</taxon>
        <taxon>Cucurbitaceae</taxon>
        <taxon>Momordiceae</taxon>
        <taxon>Momordica</taxon>
    </lineage>
</organism>
<dbReference type="InterPro" id="IPR002213">
    <property type="entry name" value="UDP_glucos_trans"/>
</dbReference>
<dbReference type="PROSITE" id="PS00375">
    <property type="entry name" value="UDPGT"/>
    <property type="match status" value="1"/>
</dbReference>
<protein>
    <recommendedName>
        <fullName evidence="6">Glycosyltransferase</fullName>
        <ecNumber evidence="6">2.4.1.-</ecNumber>
    </recommendedName>
</protein>
<dbReference type="RefSeq" id="XP_022147183.1">
    <property type="nucleotide sequence ID" value="XM_022291491.1"/>
</dbReference>
<dbReference type="PANTHER" id="PTHR11926:SF870">
    <property type="entry name" value="UDP-GLYCOSYLTRANSFERASE 75B1"/>
    <property type="match status" value="1"/>
</dbReference>
<sequence>MRNHHFLLVCFPVLGHINPSLQLAHRLISLGAHVTFATTIVANRRYHKTHHDFTTPGLSFATFSDGFDDETLKLSADFAHYLSELTRCGSHSLINLITSSANHGRPITFLIYSLMFNWAADVASIFDIPSALFFVQPATLLALYYYYFVDGYEDTISTKLLQQDPSFSLQLSGLPLLASRDMPSLLSPSNPNAFLIPPMRQQFEFLRRQIRPKVLVNTFYALEREALGAIDDKLKMVPIGPLIPYDDLCRSPISSEDYYIQWLNSKANSSVIYISFGSICVLSDTQEEEIVGALLESGHTFLWVIRSMDDEEERMKKLGGRGKIVRWCDQVQVLSHPSLGCFVTHCGWNSTIESLVYGVPVVGFPLQIEQATNVKLVEDVWRTGVRVKANAEGIVERGEIRRCLDIVMGDTDVKKREEIKGNVKKWKELAREAIGEGGSSYLNLESFVREIDEDSY</sequence>
<comment type="similarity">
    <text evidence="2 5">Belongs to the UDP-glycosyltransferase family.</text>
</comment>
<evidence type="ECO:0000256" key="6">
    <source>
        <dbReference type="RuleBase" id="RU362057"/>
    </source>
</evidence>
<evidence type="ECO:0000313" key="8">
    <source>
        <dbReference type="RefSeq" id="XP_022147183.1"/>
    </source>
</evidence>
<keyword evidence="3 5" id="KW-0808">Transferase</keyword>
<evidence type="ECO:0000313" key="7">
    <source>
        <dbReference type="Proteomes" id="UP000504603"/>
    </source>
</evidence>
<dbReference type="EC" id="2.4.1.-" evidence="6"/>
<keyword evidence="5" id="KW-0328">Glycosyltransferase</keyword>
<name>A0A6J1D0K3_MOMCH</name>
<evidence type="ECO:0000256" key="4">
    <source>
        <dbReference type="ARBA" id="ARBA00050692"/>
    </source>
</evidence>
<dbReference type="OrthoDB" id="5835829at2759"/>
<accession>A0A6J1D0K3</accession>
<dbReference type="FunFam" id="3.40.50.2000:FF:000019">
    <property type="entry name" value="Glycosyltransferase"/>
    <property type="match status" value="1"/>
</dbReference>
<evidence type="ECO:0000256" key="5">
    <source>
        <dbReference type="RuleBase" id="RU003718"/>
    </source>
</evidence>
<dbReference type="GO" id="GO:0080044">
    <property type="term" value="F:quercetin 7-O-glucosyltransferase activity"/>
    <property type="evidence" value="ECO:0007669"/>
    <property type="project" value="TreeGrafter"/>
</dbReference>
<comment type="catalytic activity">
    <reaction evidence="4">
        <text>mogrol + UDP-alpha-D-glucose = mogroside IE + UDP + H(+)</text>
        <dbReference type="Rhea" id="RHEA:52044"/>
        <dbReference type="ChEBI" id="CHEBI:15378"/>
        <dbReference type="ChEBI" id="CHEBI:58223"/>
        <dbReference type="ChEBI" id="CHEBI:58885"/>
        <dbReference type="ChEBI" id="CHEBI:138974"/>
        <dbReference type="ChEBI" id="CHEBI:138975"/>
        <dbReference type="EC" id="2.4.1.350"/>
    </reaction>
    <physiologicalReaction direction="left-to-right" evidence="4">
        <dbReference type="Rhea" id="RHEA:52045"/>
    </physiologicalReaction>
</comment>
<dbReference type="Proteomes" id="UP000504603">
    <property type="component" value="Unplaced"/>
</dbReference>
<proteinExistence type="inferred from homology"/>
<comment type="pathway">
    <text evidence="1">Secondary metabolite biosynthesis; terpenoid biosynthesis.</text>
</comment>
<dbReference type="GeneID" id="111016194"/>
<dbReference type="InterPro" id="IPR035595">
    <property type="entry name" value="UDP_glycos_trans_CS"/>
</dbReference>
<dbReference type="AlphaFoldDB" id="A0A6J1D0K3"/>
<dbReference type="GO" id="GO:0080043">
    <property type="term" value="F:quercetin 3-O-glucosyltransferase activity"/>
    <property type="evidence" value="ECO:0007669"/>
    <property type="project" value="TreeGrafter"/>
</dbReference>
<keyword evidence="7" id="KW-1185">Reference proteome</keyword>
<reference evidence="8" key="1">
    <citation type="submission" date="2025-08" db="UniProtKB">
        <authorList>
            <consortium name="RefSeq"/>
        </authorList>
    </citation>
    <scope>IDENTIFICATION</scope>
    <source>
        <strain evidence="8">OHB3-1</strain>
    </source>
</reference>
<dbReference type="Pfam" id="PF00201">
    <property type="entry name" value="UDPGT"/>
    <property type="match status" value="1"/>
</dbReference>
<dbReference type="CDD" id="cd03784">
    <property type="entry name" value="GT1_Gtf-like"/>
    <property type="match status" value="1"/>
</dbReference>
<evidence type="ECO:0000256" key="2">
    <source>
        <dbReference type="ARBA" id="ARBA00009995"/>
    </source>
</evidence>
<dbReference type="Gene3D" id="3.40.50.2000">
    <property type="entry name" value="Glycogen Phosphorylase B"/>
    <property type="match status" value="2"/>
</dbReference>
<dbReference type="SUPFAM" id="SSF53756">
    <property type="entry name" value="UDP-Glycosyltransferase/glycogen phosphorylase"/>
    <property type="match status" value="1"/>
</dbReference>
<dbReference type="KEGG" id="mcha:111016194"/>
<evidence type="ECO:0000256" key="1">
    <source>
        <dbReference type="ARBA" id="ARBA00004721"/>
    </source>
</evidence>